<evidence type="ECO:0000259" key="4">
    <source>
        <dbReference type="PROSITE" id="PS50011"/>
    </source>
</evidence>
<dbReference type="PANTHER" id="PTHR44167:SF24">
    <property type="entry name" value="SERINE_THREONINE-PROTEIN KINASE CHK2"/>
    <property type="match status" value="1"/>
</dbReference>
<feature type="binding site" evidence="3">
    <location>
        <position position="62"/>
    </location>
    <ligand>
        <name>ATP</name>
        <dbReference type="ChEBI" id="CHEBI:30616"/>
    </ligand>
</feature>
<dbReference type="InterPro" id="IPR008271">
    <property type="entry name" value="Ser/Thr_kinase_AS"/>
</dbReference>
<proteinExistence type="predicted"/>
<feature type="domain" description="Protein kinase" evidence="4">
    <location>
        <begin position="28"/>
        <end position="466"/>
    </location>
</feature>
<dbReference type="Gene3D" id="1.10.510.10">
    <property type="entry name" value="Transferase(Phosphotransferase) domain 1"/>
    <property type="match status" value="2"/>
</dbReference>
<name>A0AAF3FG63_9BILA</name>
<dbReference type="Proteomes" id="UP000887575">
    <property type="component" value="Unassembled WGS sequence"/>
</dbReference>
<dbReference type="CDD" id="cd00180">
    <property type="entry name" value="PKc"/>
    <property type="match status" value="1"/>
</dbReference>
<dbReference type="SMART" id="SM00220">
    <property type="entry name" value="S_TKc"/>
    <property type="match status" value="1"/>
</dbReference>
<evidence type="ECO:0000256" key="3">
    <source>
        <dbReference type="PROSITE-ProRule" id="PRU10141"/>
    </source>
</evidence>
<evidence type="ECO:0000313" key="5">
    <source>
        <dbReference type="Proteomes" id="UP000887575"/>
    </source>
</evidence>
<accession>A0AAF3FG63</accession>
<dbReference type="SUPFAM" id="SSF56112">
    <property type="entry name" value="Protein kinase-like (PK-like)"/>
    <property type="match status" value="1"/>
</dbReference>
<dbReference type="InterPro" id="IPR000719">
    <property type="entry name" value="Prot_kinase_dom"/>
</dbReference>
<organism evidence="5 6">
    <name type="scientific">Mesorhabditis belari</name>
    <dbReference type="NCBI Taxonomy" id="2138241"/>
    <lineage>
        <taxon>Eukaryota</taxon>
        <taxon>Metazoa</taxon>
        <taxon>Ecdysozoa</taxon>
        <taxon>Nematoda</taxon>
        <taxon>Chromadorea</taxon>
        <taxon>Rhabditida</taxon>
        <taxon>Rhabditina</taxon>
        <taxon>Rhabditomorpha</taxon>
        <taxon>Rhabditoidea</taxon>
        <taxon>Rhabditidae</taxon>
        <taxon>Mesorhabditinae</taxon>
        <taxon>Mesorhabditis</taxon>
    </lineage>
</organism>
<dbReference type="GO" id="GO:0005634">
    <property type="term" value="C:nucleus"/>
    <property type="evidence" value="ECO:0007669"/>
    <property type="project" value="TreeGrafter"/>
</dbReference>
<keyword evidence="5" id="KW-1185">Reference proteome</keyword>
<dbReference type="Pfam" id="PF00069">
    <property type="entry name" value="Pkinase"/>
    <property type="match status" value="1"/>
</dbReference>
<keyword evidence="2 3" id="KW-0067">ATP-binding</keyword>
<dbReference type="InterPro" id="IPR011009">
    <property type="entry name" value="Kinase-like_dom_sf"/>
</dbReference>
<dbReference type="PROSITE" id="PS00107">
    <property type="entry name" value="PROTEIN_KINASE_ATP"/>
    <property type="match status" value="1"/>
</dbReference>
<keyword evidence="1 3" id="KW-0547">Nucleotide-binding</keyword>
<dbReference type="InterPro" id="IPR017441">
    <property type="entry name" value="Protein_kinase_ATP_BS"/>
</dbReference>
<dbReference type="GO" id="GO:0044773">
    <property type="term" value="P:mitotic DNA damage checkpoint signaling"/>
    <property type="evidence" value="ECO:0007669"/>
    <property type="project" value="TreeGrafter"/>
</dbReference>
<dbReference type="WBParaSite" id="MBELARI_LOCUS6046">
    <property type="protein sequence ID" value="MBELARI_LOCUS6046"/>
    <property type="gene ID" value="MBELARI_LOCUS6046"/>
</dbReference>
<protein>
    <recommendedName>
        <fullName evidence="4">Protein kinase domain-containing protein</fullName>
    </recommendedName>
</protein>
<dbReference type="AlphaFoldDB" id="A0AAF3FG63"/>
<dbReference type="GO" id="GO:0005524">
    <property type="term" value="F:ATP binding"/>
    <property type="evidence" value="ECO:0007669"/>
    <property type="project" value="UniProtKB-UniRule"/>
</dbReference>
<dbReference type="PROSITE" id="PS00108">
    <property type="entry name" value="PROTEIN_KINASE_ST"/>
    <property type="match status" value="1"/>
</dbReference>
<reference evidence="6" key="1">
    <citation type="submission" date="2024-02" db="UniProtKB">
        <authorList>
            <consortium name="WormBaseParasite"/>
        </authorList>
    </citation>
    <scope>IDENTIFICATION</scope>
</reference>
<dbReference type="PROSITE" id="PS50011">
    <property type="entry name" value="PROTEIN_KINASE_DOM"/>
    <property type="match status" value="1"/>
</dbReference>
<evidence type="ECO:0000256" key="2">
    <source>
        <dbReference type="ARBA" id="ARBA00022840"/>
    </source>
</evidence>
<sequence>MAPPRKAPIGRPVYKPTTTKDRFVRENFVVGKLLGKGAFGLVRQCQLKATKSVIAVKKIARKTRLNAVKAEFRALSMIGQKPYIVPVYALIRNGETFFILMECFNVLKIRRVRHLMTEQDMIIYAYNIISALSFVHELGIVHNDVKPANIVYDPIRHRFILIDFGLASFADQEQRVPPIKREEIEVNEWILGRNEAKRIVECYGVYVPDEKLGKFVEKVLSTALSGKSDKFRAGFLTHFICFLLTRNSSTATMSFIRGILERCWPGTTKKCTCRGLPKMCAYCEKLPVYFCNAWGTRGYRAPEVELRIPWRTGGVDIWAVGLILFSMIYRKSSILRPKTQFRSIQQMSVLLGSKQLLWLATTNGRLLQLPFEFPGVDYVKMIVLNEFFKEKKAVEDWPFKGCCVLCSKLVHKNVYGLCICKKTSQPAYNRIKEGLLKEVLKLMTICLHVDPLERNRAAMIAEHCKIVLLRYFKAENSMLYGNVVKMEKEKGLAELDDDDKQLEDAFYMAQAVDEPIVL</sequence>
<dbReference type="PANTHER" id="PTHR44167">
    <property type="entry name" value="OVARIAN-SPECIFIC SERINE/THREONINE-PROTEIN KINASE LOK-RELATED"/>
    <property type="match status" value="1"/>
</dbReference>
<evidence type="ECO:0000256" key="1">
    <source>
        <dbReference type="ARBA" id="ARBA00022741"/>
    </source>
</evidence>
<dbReference type="GO" id="GO:0004674">
    <property type="term" value="F:protein serine/threonine kinase activity"/>
    <property type="evidence" value="ECO:0007669"/>
    <property type="project" value="TreeGrafter"/>
</dbReference>
<evidence type="ECO:0000313" key="6">
    <source>
        <dbReference type="WBParaSite" id="MBELARI_LOCUS6046"/>
    </source>
</evidence>